<sequence>MSKEAKKELVKEPKIEEEKTEELKQHSPLILCIDLHCLGCAKKIERTISKIRGVDRVMIDMEQNQVTISGVIEPQAVCASIVKETKRTAKVFSPLPLADEPIPGVVASQVNRLTTVELIVNMHCEACAKQLKRKILKMRGVRTAETDLTSGKVIVTGSIDANKLVDYVYRRTKSRPKLYFNMNRGSIRKNKIQMKKLRNSKKETKHQEEKKPSIR</sequence>
<dbReference type="STRING" id="4081.A0A3Q7GZ39"/>
<dbReference type="AlphaFoldDB" id="A0A3Q7GZ39"/>
<evidence type="ECO:0000313" key="5">
    <source>
        <dbReference type="Proteomes" id="UP000004994"/>
    </source>
</evidence>
<dbReference type="SUPFAM" id="SSF55008">
    <property type="entry name" value="HMA, heavy metal-associated domain"/>
    <property type="match status" value="2"/>
</dbReference>
<organism evidence="4">
    <name type="scientific">Solanum lycopersicum</name>
    <name type="common">Tomato</name>
    <name type="synonym">Lycopersicon esculentum</name>
    <dbReference type="NCBI Taxonomy" id="4081"/>
    <lineage>
        <taxon>Eukaryota</taxon>
        <taxon>Viridiplantae</taxon>
        <taxon>Streptophyta</taxon>
        <taxon>Embryophyta</taxon>
        <taxon>Tracheophyta</taxon>
        <taxon>Spermatophyta</taxon>
        <taxon>Magnoliopsida</taxon>
        <taxon>eudicotyledons</taxon>
        <taxon>Gunneridae</taxon>
        <taxon>Pentapetalae</taxon>
        <taxon>asterids</taxon>
        <taxon>lamiids</taxon>
        <taxon>Solanales</taxon>
        <taxon>Solanaceae</taxon>
        <taxon>Solanoideae</taxon>
        <taxon>Solaneae</taxon>
        <taxon>Solanum</taxon>
        <taxon>Solanum subgen. Lycopersicon</taxon>
    </lineage>
</organism>
<dbReference type="InterPro" id="IPR006121">
    <property type="entry name" value="HMA_dom"/>
</dbReference>
<dbReference type="SMR" id="A0A3Q7GZ39"/>
<evidence type="ECO:0000313" key="4">
    <source>
        <dbReference type="EnsemblPlants" id="Solyc06g073070.2.1"/>
    </source>
</evidence>
<evidence type="ECO:0000256" key="1">
    <source>
        <dbReference type="ARBA" id="ARBA00004170"/>
    </source>
</evidence>
<dbReference type="Gene3D" id="3.30.70.100">
    <property type="match status" value="2"/>
</dbReference>
<dbReference type="OMA" id="AICTRIQ"/>
<protein>
    <recommendedName>
        <fullName evidence="3">HMA domain-containing protein</fullName>
    </recommendedName>
</protein>
<feature type="domain" description="HMA" evidence="3">
    <location>
        <begin position="113"/>
        <end position="177"/>
    </location>
</feature>
<dbReference type="PANTHER" id="PTHR47066:SF2">
    <property type="entry name" value="HMA DOMAIN-CONTAINING PROTEIN"/>
    <property type="match status" value="1"/>
</dbReference>
<accession>A0A3Q7GZ39</accession>
<dbReference type="Proteomes" id="UP000004994">
    <property type="component" value="Chromosome 6"/>
</dbReference>
<dbReference type="EnsemblPlants" id="Solyc06g073070.2.1">
    <property type="protein sequence ID" value="Solyc06g073070.2.1"/>
    <property type="gene ID" value="Solyc06g073070.2"/>
</dbReference>
<proteinExistence type="predicted"/>
<comment type="subcellular location">
    <subcellularLocation>
        <location evidence="1">Membrane</location>
        <topology evidence="1">Peripheral membrane protein</topology>
    </subcellularLocation>
</comment>
<evidence type="ECO:0000256" key="2">
    <source>
        <dbReference type="SAM" id="MobiDB-lite"/>
    </source>
</evidence>
<keyword evidence="5" id="KW-1185">Reference proteome</keyword>
<feature type="compositionally biased region" description="Basic and acidic residues" evidence="2">
    <location>
        <begin position="200"/>
        <end position="215"/>
    </location>
</feature>
<dbReference type="PROSITE" id="PS50846">
    <property type="entry name" value="HMA_2"/>
    <property type="match status" value="2"/>
</dbReference>
<dbReference type="GO" id="GO:0046872">
    <property type="term" value="F:metal ion binding"/>
    <property type="evidence" value="ECO:0007669"/>
    <property type="project" value="InterPro"/>
</dbReference>
<dbReference type="InParanoid" id="A0A3Q7GZ39"/>
<evidence type="ECO:0000259" key="3">
    <source>
        <dbReference type="PROSITE" id="PS50846"/>
    </source>
</evidence>
<dbReference type="InterPro" id="IPR044258">
    <property type="entry name" value="HIPP09-like"/>
</dbReference>
<dbReference type="PaxDb" id="4081-Solyc06g073070.1.1"/>
<dbReference type="CDD" id="cd00371">
    <property type="entry name" value="HMA"/>
    <property type="match status" value="2"/>
</dbReference>
<feature type="domain" description="HMA" evidence="3">
    <location>
        <begin position="24"/>
        <end position="89"/>
    </location>
</feature>
<name>A0A3Q7GZ39_SOLLC</name>
<dbReference type="GO" id="GO:0009626">
    <property type="term" value="P:plant-type hypersensitive response"/>
    <property type="evidence" value="ECO:0007669"/>
    <property type="project" value="UniProtKB-KW"/>
</dbReference>
<dbReference type="Gramene" id="Solyc06g073070.2.1">
    <property type="protein sequence ID" value="Solyc06g073070.2.1"/>
    <property type="gene ID" value="Solyc06g073070.2"/>
</dbReference>
<dbReference type="PANTHER" id="PTHR47066">
    <property type="entry name" value="HEAVY METAL-ASSOCIATED ISOPRENYLATED PLANT PROTEIN 9"/>
    <property type="match status" value="1"/>
</dbReference>
<reference evidence="4" key="1">
    <citation type="journal article" date="2012" name="Nature">
        <title>The tomato genome sequence provides insights into fleshy fruit evolution.</title>
        <authorList>
            <consortium name="Tomato Genome Consortium"/>
        </authorList>
    </citation>
    <scope>NUCLEOTIDE SEQUENCE [LARGE SCALE GENOMIC DNA]</scope>
    <source>
        <strain evidence="4">cv. Heinz 1706</strain>
    </source>
</reference>
<feature type="region of interest" description="Disordered" evidence="2">
    <location>
        <begin position="195"/>
        <end position="215"/>
    </location>
</feature>
<dbReference type="GO" id="GO:0016020">
    <property type="term" value="C:membrane"/>
    <property type="evidence" value="ECO:0007669"/>
    <property type="project" value="UniProtKB-SubCell"/>
</dbReference>
<dbReference type="Pfam" id="PF00403">
    <property type="entry name" value="HMA"/>
    <property type="match status" value="2"/>
</dbReference>
<reference evidence="4" key="2">
    <citation type="submission" date="2019-01" db="UniProtKB">
        <authorList>
            <consortium name="EnsemblPlants"/>
        </authorList>
    </citation>
    <scope>IDENTIFICATION</scope>
    <source>
        <strain evidence="4">cv. Heinz 1706</strain>
    </source>
</reference>
<dbReference type="InterPro" id="IPR036163">
    <property type="entry name" value="HMA_dom_sf"/>
</dbReference>